<dbReference type="InterPro" id="IPR041466">
    <property type="entry name" value="Dynein_AAA5_ext"/>
</dbReference>
<dbReference type="InterPro" id="IPR004273">
    <property type="entry name" value="Dynein_heavy_D6_P-loop"/>
</dbReference>
<evidence type="ECO:0000256" key="9">
    <source>
        <dbReference type="ARBA" id="ARBA00023054"/>
    </source>
</evidence>
<name>A0A1I8GID1_9PLAT</name>
<dbReference type="Gene3D" id="1.10.8.720">
    <property type="entry name" value="Region D6 of dynein motor"/>
    <property type="match status" value="1"/>
</dbReference>
<dbReference type="GO" id="GO:0008569">
    <property type="term" value="F:minus-end-directed microtubule motor activity"/>
    <property type="evidence" value="ECO:0007669"/>
    <property type="project" value="InterPro"/>
</dbReference>
<dbReference type="WBParaSite" id="maker-uti_cns_0001973-snap-gene-0.4-mRNA-1">
    <property type="protein sequence ID" value="maker-uti_cns_0001973-snap-gene-0.4-mRNA-1"/>
    <property type="gene ID" value="maker-uti_cns_0001973-snap-gene-0.4"/>
</dbReference>
<dbReference type="Gene3D" id="1.10.287.2620">
    <property type="match status" value="1"/>
</dbReference>
<dbReference type="GO" id="GO:0097729">
    <property type="term" value="C:9+2 motile cilium"/>
    <property type="evidence" value="ECO:0007669"/>
    <property type="project" value="UniProtKB-ARBA"/>
</dbReference>
<dbReference type="Pfam" id="PF03028">
    <property type="entry name" value="Dynein_heavy"/>
    <property type="match status" value="1"/>
</dbReference>
<evidence type="ECO:0000256" key="8">
    <source>
        <dbReference type="ARBA" id="ARBA00023017"/>
    </source>
</evidence>
<dbReference type="FunFam" id="1.10.8.1220:FF:000001">
    <property type="entry name" value="Dynein axonemal heavy chain 5"/>
    <property type="match status" value="1"/>
</dbReference>
<dbReference type="GO" id="GO:0007018">
    <property type="term" value="P:microtubule-based movement"/>
    <property type="evidence" value="ECO:0007669"/>
    <property type="project" value="InterPro"/>
</dbReference>
<dbReference type="PROSITE" id="PS50096">
    <property type="entry name" value="IQ"/>
    <property type="match status" value="1"/>
</dbReference>
<dbReference type="GO" id="GO:0051959">
    <property type="term" value="F:dynein light intermediate chain binding"/>
    <property type="evidence" value="ECO:0007669"/>
    <property type="project" value="InterPro"/>
</dbReference>
<dbReference type="FunFam" id="1.10.8.720:FF:000002">
    <property type="entry name" value="Dynein heavy chain 9, axonemal"/>
    <property type="match status" value="1"/>
</dbReference>
<dbReference type="FunFam" id="1.20.920.30:FF:000003">
    <property type="entry name" value="Dynein axonemal heavy chain 17"/>
    <property type="match status" value="1"/>
</dbReference>
<evidence type="ECO:0000256" key="2">
    <source>
        <dbReference type="ARBA" id="ARBA00008887"/>
    </source>
</evidence>
<protein>
    <submittedName>
        <fullName evidence="17">DHC_N1 domain-containing protein</fullName>
    </submittedName>
</protein>
<dbReference type="InterPro" id="IPR024317">
    <property type="entry name" value="Dynein_heavy_chain_D4_dom"/>
</dbReference>
<dbReference type="FunFam" id="3.40.50.300:FF:000219">
    <property type="entry name" value="Dynein axonemal heavy chain 17"/>
    <property type="match status" value="1"/>
</dbReference>
<dbReference type="Gene3D" id="1.10.8.1220">
    <property type="match status" value="1"/>
</dbReference>
<dbReference type="PANTHER" id="PTHR45703:SF8">
    <property type="entry name" value="DYNEINS HEAVY CHAIN"/>
    <property type="match status" value="1"/>
</dbReference>
<dbReference type="Gene3D" id="3.10.490.20">
    <property type="match status" value="1"/>
</dbReference>
<evidence type="ECO:0000256" key="12">
    <source>
        <dbReference type="ARBA" id="ARBA00023212"/>
    </source>
</evidence>
<evidence type="ECO:0000256" key="10">
    <source>
        <dbReference type="ARBA" id="ARBA00023069"/>
    </source>
</evidence>
<dbReference type="Gene3D" id="3.20.180.20">
    <property type="entry name" value="Dynein heavy chain, N-terminal domain 2"/>
    <property type="match status" value="1"/>
</dbReference>
<dbReference type="FunFam" id="3.40.50.300:FF:002141">
    <property type="entry name" value="Dynein heavy chain"/>
    <property type="match status" value="1"/>
</dbReference>
<dbReference type="InterPro" id="IPR027417">
    <property type="entry name" value="P-loop_NTPase"/>
</dbReference>
<dbReference type="Gene3D" id="1.20.58.1120">
    <property type="match status" value="1"/>
</dbReference>
<dbReference type="Gene3D" id="1.20.920.20">
    <property type="match status" value="1"/>
</dbReference>
<reference evidence="17" key="1">
    <citation type="submission" date="2016-11" db="UniProtKB">
        <authorList>
            <consortium name="WormBaseParasite"/>
        </authorList>
    </citation>
    <scope>IDENTIFICATION</scope>
</reference>
<dbReference type="Proteomes" id="UP000095280">
    <property type="component" value="Unplaced"/>
</dbReference>
<dbReference type="InterPro" id="IPR042228">
    <property type="entry name" value="Dynein_linker_3"/>
</dbReference>
<dbReference type="InterPro" id="IPR041589">
    <property type="entry name" value="DNAH3_AAA_lid_1"/>
</dbReference>
<evidence type="ECO:0000256" key="5">
    <source>
        <dbReference type="ARBA" id="ARBA00022737"/>
    </source>
</evidence>
<dbReference type="Pfam" id="PF12780">
    <property type="entry name" value="AAA_8"/>
    <property type="match status" value="1"/>
</dbReference>
<evidence type="ECO:0000256" key="14">
    <source>
        <dbReference type="SAM" id="Coils"/>
    </source>
</evidence>
<dbReference type="FunFam" id="3.40.50.300:FF:000945">
    <property type="entry name" value="Dynein axonemal heavy chain 9"/>
    <property type="match status" value="1"/>
</dbReference>
<sequence length="4537" mass="517957">MAKEEAEEAKSVDRRLAYIAQQVQKSFRIKLEKWQKFLCADEKTIKIITEFFSAGSTVPNLFFVLSTGGLLSLSTNVIGNTKGLSKIVFFRNCNPNFALLPDTPTKELQRQIFYAELPPNVLSFCITALKEISVPVLENDRNQLEWSQLIRDDISQQLGRISRDASILEAKTHGRTLLPFPQRPAGLGEQVKPEFWTLDWKEIAETNYGRQLVYAVETVVIEWSHQVETLLGQDSAQPLLRGEHATPRTEVAFWRQMFTSVEFVYDQMMQEKARRMGQLLESANSAYSRSFKKVFVDVVKAFREAQDISTHLQPLGQYVEDFENIDFDESEKLLPPMWHLICLIWSHSQFYRLPARVILLIRELCNLVIQQAQQFLPADEVFKGEAEEVLPKVCTCLRILDAFWQQYLLHRDQLPQYFEKSGSQPVLLWRFSHSMAFSRFDAFRARLEQIRLVLATWLEFAKLEKVEFGGWKGNLLSDQLRTVAGDFQQSYQLLSEPKYNCMDPADEGFQADYDFLMGNVMELYRRLATIYSIAFHDCSGLEAIFKLAAVYSTLKAQPFIQEAIAESFADILSKIDAELETCKAIYDGQLRHRAEHGRYAVHRNLPQVAGALKWSTELRRRIKRPIEELRFLDKGSLDTEKGQIVLKKKDELLNYLDDFDRSLVKEWQDRIDSECEMNLRHCLLAREAESNYLEVNFDPKLVAALSEVKYIRLLNGGSSQPAAEGDSTATLNSVATAIEVPTGAEALYAQRETLRVYYTNLYNTVRWYNYLLDSVLHYERALLADRMQAIESLAEQGLTSVTWESPDALAYIEQLRDLVHATYRVIVQAHANTDRLQAAVRGLAARPVFERTPEKYETLLKCDDREETTAARYRQVDEVGREVHKLVQENQQLFECEADSDVWRIYLETLDQIVLDGLIEVVTASLNYLLKHTESRSDQQPLFEIKMELDTERAQIEFRKSLDRNSADSFYDLVDTLLGDIFRQGRFIARVAGHFAEQSPDFRNYQADLESHELLNDLRTSLVEKHVAPATAQALKYRESFRKHASLWTDDRQEFLRQFLLYSHTPSAEEVEQGVVEESPPTLPQFREQIDRFEEIYNEVAETEPHVVFDGWLRLDVRPFKQALLNTVRKWSHLLKDHLVNHVINSLSDLDSFIQETKEILAIEPQPGDYHQLVAVMARLAAQKERQAQTDAMFEPLQQTIELLKEYGQEMPPEVHDQLEVLPESWSNCKKMAAQMRTGLLPLQNQQVSRISAEASEFDQSQRALQEAFRCCAAFQRTCSDPYAEIDAWNSRLSESEAKAAELVESGRLFEVNIPDFKLIRLCRKELLLLKSLWDLLFTIRFNIEAWQETPWMQVDVDMMDLECKNFAKLLRQLDSAVRAWDAYAGGETDVKNMLTSLRAVTELRNPAIRDRHWAALMQATGVRFTMSESTTLHQLLQLELHRYEEDVRNIVDKAVKEMAMEKTLKEIEVNWTTMELEHERHPRTGITIVKASDEVIETLEDNQAQLQNMLTNKHVAYFLDQVRDWVRRLATADQVLAIYLEVQRTWINLESIFIGSEDIREQLPESSQRFDAIDKDFKDIVTTVERYTNVVASTNQDGLYDRLEKVQQDLSVCEKALMDYMETKRLAFPRFYFVSHNDLLDILSHGNEPVLVMKHLTKLFDSMAKLRFVEDGEGQTTKTANAMWSKDGEFVKLCSQPTLEGQVEMWLSVLLKEMRDTMRHTLSDAVANFEEKPRDQWIFDYPAQVALSGSQIGWTVETNLAFSRLEEGFENALKEFNKKQIANLNALISLLIGELSAQDRQKIMTICTIDVHNRDIVGKLIAQKVENSQAFTWLSQLRHRWDEQQGDCFANICDAEFRYYHEYLGNTPRLVITPLTDRCYITLTQSLHLYMSGAPAGPAGTGKTETTKDLGRALGMMVYVFNCSEQMDYRSIGNIYKGLAQSGAWGCFDEFNRIAVEVLSVVAVQVKCIQDALKALAASQPEQQPLQEGGRFRFLGEEISLSTSVGIFITMNPGYAGRTELPENLKALFRPCAMVVPDFDLICEIMLVAEGFLEARLLAKKFITLYELCKELLSKQDHYDWGLRAIKSVLVVAGSLKRSDPSRPENQVLMRALRDFNIPKIVTDDVPVFMGLIRDLFPALDVPRKRDMDFEKQVRQAALDLHLQPEDNFILKVVQLQELFAVRHSVFINGFAGTGKSEVWKTLHRTYQNQKKKAMSLDLNPKAVTNDELFGVINSATREWRDGIFSVVMRDLANVPHDGPKWIVLDGDIDPMWIESLNTVMDDNKVLTLASNERIPLTPSMRLLFEISHLRTATPATVSRAGILYINPGDLGWLPFVTSWINARGGQTEQANLTVLFDKYVPPCLDVLKSKFKKVTPIPEISHVQMLCCLLESIMTPENGITADATKDAMEPLFCFACIWAFGGCTFQDQLVDHRVEFSKWFLHEFKMPKLTKDYGVFDVYLDFETKRFEPWSKKVPNFELDPDVPLQSTLVHTAETVRVKYLLDLLLAKRYPVMLVGNAGTGKSVLMQEKLQELVETTDNFTVANVPFNFYTTSEMLQRVLERPLEKKSGKNYGPPGTRRLIYFVDDMNMPEVDKYFTVQPHALIRQHMDYGHWYDRQKISLKEVHNTQYVACMNPTAGSFRINPRLQRHFAVLAMSLPGHDALETIYTSILSQHLGENFPAEVRRLQTVKDVVHATLSLHQRMLQNFLPTAVKFHYLFNLRDLSAVFQGMLFAEPDCLKGRLDLIRLWMHECERVYCDKLVDSEDIAKYQSISKDVAKKMLSDYITGSEEAAFRRPLLFCHFAKNMGDEKYQAVESLESIDHVLTEALESYNEINAAMNLVLFEDAISHVLRISRILESPRGNALLVGVGGSGKQSLSRLAAFLTSLEVFQISLRKGYGIADLRADLAQLYVRSGQKGIRTMFLLTDGQIAEENFLVLVNDMLASGEVPDLFTDDELETIFNAVKGEVRGMNLQDTKENCWRYFIDQVRLKLKVVLCFSPVGSTLRVRGRKFPALVNNTAIDWFHEWPQEALVSVSKRFLAEVPQLSPEIVQSTAEFMAYAHQSVNETSEQYRLNEKRYNYTTPKSFLEQIQLYRNLLGKKDSELETAIARLDNGLKKLESTAEQVDDLKAKLAEQEVEVAAREQTANEILARVDQDAARVADEKAVADAEEEKVSKKQAEVKIKTDDCQKDLSRALPALEAAEAALNTLNRDNLTEMKSFTSPPPIVVSIASAVLILMAKNGKIPRDRSWKAAKVMMGRVDQFLDSLITYDKDNIHENCLKAVKEYTNKAGFEPEQVKSKSIAAAGLCAWVINILRYYEVYCEVKPKRDALDAASKELQLLTNNLNNIKQKVGKLQASLDALNEELDRAKEEKRKVQEEAETTARTIELADRLVHGLASENERWGREVERLTGTKETLAGDVLVTAAYVSYVGYFTKNYRVELLSKRWLPFMSSLKTPIRISEDLDPIKLLVDDAQVATWNNEGLPSDQMSIENAAVLTTCERWPLMVDPQLQGAEWIKRRYGSQLRAVRIGQKKYLDQVEAAISAGEVVLIENISEQIDPVLDPLLGRNTIKRGRAIRIGDKEIDYHPDFKLILHTKLANPHFKPEIQAQTTLINFTVTRGGLEDQLLASVVRKEKPDLEELKSELTHNQNEFKITLKRLEDALLAKLSAAQQNFLGDVELVENLENNKRTALEIESKVRISKATEIDINKAREKFRPCAARASMLFFVMNDLWMINPMYQFSLKSFETVFNNAIDRAEETDDEEERVQILLESITFLVTIYTTRGLFERDKLIFTTQMTLQAMLLGGEIDPQELDFLLRFPIVPGLSSPVDFITGAGWGGVKALSMQESGEFKNLDNDIIGSAKRWKALVTSECPEREKLPQEWKNKNALQKLCIMRALRPDRMTYAMMDFIATRMGSRYVEGRPIDFPKSFEESTSSTPIFFILSPGVDPLKEVESLGRKKQYTESNGRFHNISLGQGQEVVAERALELASKQGHWVVLQNVHLVKNWLSTLDKVLEAYASDPEVHPEFRVFISAEPSPTPESHIIPQGILETSIKITNEPPTGMHANLHKAFALFDQDTLDRCSKQVEFNAILFSLCYFHAVISERRKFGAIGWNRSYPFNNGDLTISVDVLYNYLEANSSVPWEDLRYLFGDIMYGGHITDDWDRRLCRSYLETYMQPALVEGEMELAPGFQVAPVSDYPGYLAYIDENLPAESPYLYGLHPNAEVEYLTKTAANLFRTVFEMQPRDAGGTGAGAGSRDEKIRSVLEDLVERMPEPFLMSELLGKTAPEDRTPFTVVALQECERMNILLSEMRTSLRALELGLKGELTITAEMEALGGALFLDQVPDTWAAKAYPSLQPLGVWFGDLQLRVRELDIWASDFQLPPSVWLGGLFNPQSFLTAVMQQMARKNEWPLDKMAIQVDVTKRTRDDVGGAPREGAYVHGLFMEGAQWDSGQGVREAALMQIAPELPVMFIRAVPTDRLELRGTYACPVYKTKARGPTFVWTFNLKTKDQPSRWILAGVALLLQV</sequence>
<evidence type="ECO:0000256" key="3">
    <source>
        <dbReference type="ARBA" id="ARBA00022490"/>
    </source>
</evidence>
<dbReference type="FunFam" id="1.20.920.20:FF:000003">
    <property type="entry name" value="Dynein axonemal heavy chain 17"/>
    <property type="match status" value="1"/>
</dbReference>
<dbReference type="FunFam" id="3.20.180.20:FF:000001">
    <property type="entry name" value="Dynein axonemal heavy chain 5"/>
    <property type="match status" value="1"/>
</dbReference>
<dbReference type="GO" id="GO:0005930">
    <property type="term" value="C:axoneme"/>
    <property type="evidence" value="ECO:0007669"/>
    <property type="project" value="UniProtKB-SubCell"/>
</dbReference>
<feature type="domain" description="AAA+ ATPase" evidence="15">
    <location>
        <begin position="1893"/>
        <end position="2041"/>
    </location>
</feature>
<dbReference type="InterPro" id="IPR013594">
    <property type="entry name" value="Dynein_heavy_tail"/>
</dbReference>
<dbReference type="Pfam" id="PF18198">
    <property type="entry name" value="AAA_lid_11"/>
    <property type="match status" value="1"/>
</dbReference>
<dbReference type="GO" id="GO:0005524">
    <property type="term" value="F:ATP binding"/>
    <property type="evidence" value="ECO:0007669"/>
    <property type="project" value="UniProtKB-KW"/>
</dbReference>
<keyword evidence="9 14" id="KW-0175">Coiled coil</keyword>
<dbReference type="InterPro" id="IPR003593">
    <property type="entry name" value="AAA+_ATPase"/>
</dbReference>
<dbReference type="InterPro" id="IPR042219">
    <property type="entry name" value="AAA_lid_11_sf"/>
</dbReference>
<keyword evidence="16" id="KW-1185">Reference proteome</keyword>
<evidence type="ECO:0000256" key="1">
    <source>
        <dbReference type="ARBA" id="ARBA00004430"/>
    </source>
</evidence>
<keyword evidence="6" id="KW-0547">Nucleotide-binding</keyword>
<evidence type="ECO:0000313" key="17">
    <source>
        <dbReference type="WBParaSite" id="maker-uti_cns_0001973-snap-gene-0.4-mRNA-1"/>
    </source>
</evidence>
<dbReference type="FunFam" id="3.40.50.300:FF:000049">
    <property type="entry name" value="Dynein, axonemal, heavy chain 5"/>
    <property type="match status" value="1"/>
</dbReference>
<evidence type="ECO:0000259" key="15">
    <source>
        <dbReference type="SMART" id="SM00382"/>
    </source>
</evidence>
<dbReference type="Pfam" id="PF12777">
    <property type="entry name" value="MT"/>
    <property type="match status" value="1"/>
</dbReference>
<dbReference type="InterPro" id="IPR035699">
    <property type="entry name" value="AAA_6"/>
</dbReference>
<dbReference type="Pfam" id="PF08385">
    <property type="entry name" value="DHC_N1"/>
    <property type="match status" value="1"/>
</dbReference>
<dbReference type="SUPFAM" id="SSF52540">
    <property type="entry name" value="P-loop containing nucleoside triphosphate hydrolases"/>
    <property type="match status" value="4"/>
</dbReference>
<dbReference type="Pfam" id="PF08393">
    <property type="entry name" value="DHC_N2"/>
    <property type="match status" value="1"/>
</dbReference>
<evidence type="ECO:0000256" key="13">
    <source>
        <dbReference type="ARBA" id="ARBA00023273"/>
    </source>
</evidence>
<dbReference type="Pfam" id="PF17852">
    <property type="entry name" value="Dynein_AAA_lid"/>
    <property type="match status" value="1"/>
</dbReference>
<dbReference type="InterPro" id="IPR024743">
    <property type="entry name" value="Dynein_HC_stalk"/>
</dbReference>
<accession>A0A1I8GID1</accession>
<dbReference type="FunFam" id="3.10.490.20:FF:000002">
    <property type="entry name" value="Dynein axonemal heavy chain 17"/>
    <property type="match status" value="1"/>
</dbReference>
<evidence type="ECO:0000256" key="11">
    <source>
        <dbReference type="ARBA" id="ARBA00023175"/>
    </source>
</evidence>
<dbReference type="InterPro" id="IPR035706">
    <property type="entry name" value="AAA_9"/>
</dbReference>
<dbReference type="FunFam" id="1.20.58.1120:FF:000002">
    <property type="entry name" value="Dynein heavy chain 9, axonemal"/>
    <property type="match status" value="1"/>
</dbReference>
<dbReference type="InterPro" id="IPR042222">
    <property type="entry name" value="Dynein_2_N"/>
</dbReference>
<keyword evidence="7" id="KW-0067">ATP-binding</keyword>
<dbReference type="GO" id="GO:0005874">
    <property type="term" value="C:microtubule"/>
    <property type="evidence" value="ECO:0007669"/>
    <property type="project" value="UniProtKB-KW"/>
</dbReference>
<keyword evidence="5" id="KW-0677">Repeat</keyword>
<dbReference type="Gene3D" id="1.20.1270.280">
    <property type="match status" value="1"/>
</dbReference>
<dbReference type="InterPro" id="IPR041228">
    <property type="entry name" value="Dynein_C"/>
</dbReference>
<dbReference type="Gene3D" id="3.40.50.300">
    <property type="entry name" value="P-loop containing nucleotide triphosphate hydrolases"/>
    <property type="match status" value="5"/>
</dbReference>
<evidence type="ECO:0000256" key="6">
    <source>
        <dbReference type="ARBA" id="ARBA00022741"/>
    </source>
</evidence>
<feature type="domain" description="AAA+ ATPase" evidence="15">
    <location>
        <begin position="2511"/>
        <end position="2659"/>
    </location>
</feature>
<keyword evidence="11" id="KW-0505">Motor protein</keyword>
<dbReference type="InterPro" id="IPR013602">
    <property type="entry name" value="Dynein_heavy_linker"/>
</dbReference>
<dbReference type="Gene3D" id="1.20.140.100">
    <property type="entry name" value="Dynein heavy chain, N-terminal domain 2"/>
    <property type="match status" value="1"/>
</dbReference>
<dbReference type="FunFam" id="1.20.1270.280:FF:000003">
    <property type="entry name" value="Dynein axonemal heavy chain 17"/>
    <property type="match status" value="1"/>
</dbReference>
<dbReference type="Pfam" id="PF12781">
    <property type="entry name" value="AAA_9"/>
    <property type="match status" value="1"/>
</dbReference>
<dbReference type="Gene3D" id="1.10.472.130">
    <property type="match status" value="1"/>
</dbReference>
<keyword evidence="8" id="KW-0243">Dynein</keyword>
<organism evidence="16 17">
    <name type="scientific">Macrostomum lignano</name>
    <dbReference type="NCBI Taxonomy" id="282301"/>
    <lineage>
        <taxon>Eukaryota</taxon>
        <taxon>Metazoa</taxon>
        <taxon>Spiralia</taxon>
        <taxon>Lophotrochozoa</taxon>
        <taxon>Platyhelminthes</taxon>
        <taxon>Rhabditophora</taxon>
        <taxon>Macrostomorpha</taxon>
        <taxon>Macrostomida</taxon>
        <taxon>Macrostomidae</taxon>
        <taxon>Macrostomum</taxon>
    </lineage>
</organism>
<dbReference type="InterPro" id="IPR043160">
    <property type="entry name" value="Dynein_C_barrel"/>
</dbReference>
<dbReference type="GO" id="GO:0045505">
    <property type="term" value="F:dynein intermediate chain binding"/>
    <property type="evidence" value="ECO:0007669"/>
    <property type="project" value="InterPro"/>
</dbReference>
<dbReference type="Pfam" id="PF12774">
    <property type="entry name" value="AAA_6"/>
    <property type="match status" value="1"/>
</dbReference>
<evidence type="ECO:0000256" key="4">
    <source>
        <dbReference type="ARBA" id="ARBA00022701"/>
    </source>
</evidence>
<keyword evidence="3" id="KW-0963">Cytoplasm</keyword>
<dbReference type="PANTHER" id="PTHR45703">
    <property type="entry name" value="DYNEIN HEAVY CHAIN"/>
    <property type="match status" value="1"/>
</dbReference>
<dbReference type="SUPFAM" id="SSF46966">
    <property type="entry name" value="Spectrin repeat"/>
    <property type="match status" value="1"/>
</dbReference>
<dbReference type="InterPro" id="IPR043157">
    <property type="entry name" value="Dynein_AAA1S"/>
</dbReference>
<keyword evidence="10" id="KW-0969">Cilium</keyword>
<keyword evidence="13" id="KW-0966">Cell projection</keyword>
<dbReference type="FunFam" id="1.10.287.2620:FF:000004">
    <property type="entry name" value="Dynein axonemal heavy chain 17"/>
    <property type="match status" value="1"/>
</dbReference>
<dbReference type="InterPro" id="IPR041658">
    <property type="entry name" value="AAA_lid_11"/>
</dbReference>
<evidence type="ECO:0000313" key="16">
    <source>
        <dbReference type="Proteomes" id="UP000095280"/>
    </source>
</evidence>
<keyword evidence="4" id="KW-0493">Microtubule</keyword>
<proteinExistence type="inferred from homology"/>
<evidence type="ECO:0000256" key="7">
    <source>
        <dbReference type="ARBA" id="ARBA00022840"/>
    </source>
</evidence>
<dbReference type="Gene3D" id="1.20.920.30">
    <property type="match status" value="1"/>
</dbReference>
<dbReference type="Pfam" id="PF12775">
    <property type="entry name" value="AAA_7"/>
    <property type="match status" value="1"/>
</dbReference>
<dbReference type="FunFam" id="3.40.50.300:FF:000411">
    <property type="entry name" value="dynein heavy chain 17, axonemal"/>
    <property type="match status" value="1"/>
</dbReference>
<comment type="similarity">
    <text evidence="2">Belongs to the dynein heavy chain family.</text>
</comment>
<keyword evidence="12" id="KW-0206">Cytoskeleton</keyword>
<dbReference type="Pfam" id="PF17857">
    <property type="entry name" value="AAA_lid_1"/>
    <property type="match status" value="1"/>
</dbReference>
<dbReference type="FunFam" id="1.10.8.710:FF:000002">
    <property type="entry name" value="dynein heavy chain 17, axonemal"/>
    <property type="match status" value="1"/>
</dbReference>
<feature type="coiled-coil region" evidence="14">
    <location>
        <begin position="3112"/>
        <end position="3149"/>
    </location>
</feature>
<comment type="subcellular location">
    <subcellularLocation>
        <location evidence="1">Cytoplasm</location>
        <location evidence="1">Cytoskeleton</location>
        <location evidence="1">Cilium axoneme</location>
    </subcellularLocation>
</comment>
<dbReference type="Gene3D" id="1.10.8.710">
    <property type="match status" value="1"/>
</dbReference>
<dbReference type="Gene3D" id="6.10.140.1060">
    <property type="match status" value="1"/>
</dbReference>
<dbReference type="FunFam" id="1.20.140.100:FF:000001">
    <property type="entry name" value="dynein heavy chain 17, axonemal"/>
    <property type="match status" value="1"/>
</dbReference>
<dbReference type="SMART" id="SM00382">
    <property type="entry name" value="AAA"/>
    <property type="match status" value="2"/>
</dbReference>
<dbReference type="Pfam" id="PF18199">
    <property type="entry name" value="Dynein_C"/>
    <property type="match status" value="1"/>
</dbReference>
<dbReference type="GO" id="GO:0030286">
    <property type="term" value="C:dynein complex"/>
    <property type="evidence" value="ECO:0007669"/>
    <property type="project" value="UniProtKB-KW"/>
</dbReference>
<dbReference type="InterPro" id="IPR026983">
    <property type="entry name" value="DHC"/>
</dbReference>
<feature type="coiled-coil region" evidence="14">
    <location>
        <begin position="3335"/>
        <end position="3390"/>
    </location>
</feature>